<dbReference type="SUPFAM" id="SSF53756">
    <property type="entry name" value="UDP-Glycosyltransferase/glycogen phosphorylase"/>
    <property type="match status" value="1"/>
</dbReference>
<evidence type="ECO:0000313" key="3">
    <source>
        <dbReference type="Proteomes" id="UP000256561"/>
    </source>
</evidence>
<evidence type="ECO:0000313" key="2">
    <source>
        <dbReference type="EMBL" id="RDV28170.1"/>
    </source>
</evidence>
<dbReference type="PANTHER" id="PTHR46401:SF8">
    <property type="entry name" value="BLL6006 PROTEIN"/>
    <property type="match status" value="1"/>
</dbReference>
<accession>A0A3D8MD56</accession>
<dbReference type="Pfam" id="PF13692">
    <property type="entry name" value="Glyco_trans_1_4"/>
    <property type="match status" value="1"/>
</dbReference>
<dbReference type="Proteomes" id="UP000256561">
    <property type="component" value="Unassembled WGS sequence"/>
</dbReference>
<dbReference type="RefSeq" id="WP_115592128.1">
    <property type="nucleotide sequence ID" value="NZ_QRHA01000002.1"/>
</dbReference>
<keyword evidence="2" id="KW-0808">Transferase</keyword>
<reference evidence="3" key="1">
    <citation type="submission" date="2018-08" db="EMBL/GenBank/DDBJ databases">
        <authorList>
            <person name="Zhang J."/>
            <person name="Du Z.-J."/>
        </authorList>
    </citation>
    <scope>NUCLEOTIDE SEQUENCE [LARGE SCALE GENOMIC DNA]</scope>
    <source>
        <strain evidence="3">KCTC 52655</strain>
    </source>
</reference>
<dbReference type="PANTHER" id="PTHR46401">
    <property type="entry name" value="GLYCOSYLTRANSFERASE WBBK-RELATED"/>
    <property type="match status" value="1"/>
</dbReference>
<dbReference type="GO" id="GO:0016757">
    <property type="term" value="F:glycosyltransferase activity"/>
    <property type="evidence" value="ECO:0007669"/>
    <property type="project" value="TreeGrafter"/>
</dbReference>
<organism evidence="2 3">
    <name type="scientific">Alteromonas aestuariivivens</name>
    <dbReference type="NCBI Taxonomy" id="1938339"/>
    <lineage>
        <taxon>Bacteria</taxon>
        <taxon>Pseudomonadati</taxon>
        <taxon>Pseudomonadota</taxon>
        <taxon>Gammaproteobacteria</taxon>
        <taxon>Alteromonadales</taxon>
        <taxon>Alteromonadaceae</taxon>
        <taxon>Alteromonas/Salinimonas group</taxon>
        <taxon>Alteromonas</taxon>
    </lineage>
</organism>
<dbReference type="Pfam" id="PF13439">
    <property type="entry name" value="Glyco_transf_4"/>
    <property type="match status" value="1"/>
</dbReference>
<dbReference type="InterPro" id="IPR028098">
    <property type="entry name" value="Glyco_trans_4-like_N"/>
</dbReference>
<comment type="caution">
    <text evidence="2">The sequence shown here is derived from an EMBL/GenBank/DDBJ whole genome shotgun (WGS) entry which is preliminary data.</text>
</comment>
<dbReference type="OrthoDB" id="9768937at2"/>
<dbReference type="CDD" id="cd03801">
    <property type="entry name" value="GT4_PimA-like"/>
    <property type="match status" value="1"/>
</dbReference>
<dbReference type="Gene3D" id="3.40.50.2000">
    <property type="entry name" value="Glycogen Phosphorylase B"/>
    <property type="match status" value="2"/>
</dbReference>
<proteinExistence type="predicted"/>
<dbReference type="AlphaFoldDB" id="A0A3D8MD56"/>
<name>A0A3D8MD56_9ALTE</name>
<sequence length="372" mass="41983">MSDICIIGTRGIPTFVGGIETICRELYPRIKKMSPKWTVTILSRLPVDQSSRYTYEGVDVRVIRSVKASGLETFVHTFIALLYARLVLHPKVVHLHGIGPGFFSWLSRGLLFKTIVTHHSQDYLRPKWSWSARTILKVGELFTCIFANKIICVSAAVKQDLDKRYPFLTDKRIVIRNAGSLEFDNIDPNPRVLSELKLRSKGYILAVGRLEETKAFHELIEAFINARPKDMDLVIVGSNYVQTAYIKELNKYSSDQIIFAGSRFGQELAELYAHAALLANPSHMEGFCLVVAEALSANIPIVASDIPPHREFLLPEQCYSPPGDVLALEKKLSVDDFECYRCEDAALLQQLNTWQLNASKHQQVFSEFIHAG</sequence>
<evidence type="ECO:0000259" key="1">
    <source>
        <dbReference type="Pfam" id="PF13439"/>
    </source>
</evidence>
<feature type="domain" description="Glycosyltransferase subfamily 4-like N-terminal" evidence="1">
    <location>
        <begin position="16"/>
        <end position="177"/>
    </location>
</feature>
<gene>
    <name evidence="2" type="ORF">DXV75_04205</name>
</gene>
<protein>
    <submittedName>
        <fullName evidence="2">Glycosyltransferase</fullName>
    </submittedName>
</protein>
<dbReference type="EMBL" id="QRHA01000002">
    <property type="protein sequence ID" value="RDV28170.1"/>
    <property type="molecule type" value="Genomic_DNA"/>
</dbReference>
<keyword evidence="3" id="KW-1185">Reference proteome</keyword>